<dbReference type="GO" id="GO:0008253">
    <property type="term" value="F:5'-nucleotidase activity"/>
    <property type="evidence" value="ECO:0007669"/>
    <property type="project" value="UniProtKB-EC"/>
</dbReference>
<evidence type="ECO:0000256" key="1">
    <source>
        <dbReference type="ARBA" id="ARBA00022729"/>
    </source>
</evidence>
<comment type="caution">
    <text evidence="6">The sequence shown here is derived from an EMBL/GenBank/DDBJ whole genome shotgun (WGS) entry which is preliminary data.</text>
</comment>
<dbReference type="InterPro" id="IPR029052">
    <property type="entry name" value="Metallo-depent_PP-like"/>
</dbReference>
<dbReference type="PANTHER" id="PTHR11575">
    <property type="entry name" value="5'-NUCLEOTIDASE-RELATED"/>
    <property type="match status" value="1"/>
</dbReference>
<dbReference type="PANTHER" id="PTHR11575:SF24">
    <property type="entry name" value="5'-NUCLEOTIDASE"/>
    <property type="match status" value="1"/>
</dbReference>
<keyword evidence="2 6" id="KW-0378">Hydrolase</keyword>
<evidence type="ECO:0000313" key="6">
    <source>
        <dbReference type="EMBL" id="MBP2373360.1"/>
    </source>
</evidence>
<accession>A0ABS4WB12</accession>
<dbReference type="InterPro" id="IPR008334">
    <property type="entry name" value="5'-Nucleotdase_C"/>
</dbReference>
<evidence type="ECO:0000259" key="4">
    <source>
        <dbReference type="Pfam" id="PF00149"/>
    </source>
</evidence>
<keyword evidence="2" id="KW-0547">Nucleotide-binding</keyword>
<dbReference type="InterPro" id="IPR006311">
    <property type="entry name" value="TAT_signal"/>
</dbReference>
<evidence type="ECO:0000256" key="2">
    <source>
        <dbReference type="RuleBase" id="RU362119"/>
    </source>
</evidence>
<dbReference type="InterPro" id="IPR006179">
    <property type="entry name" value="5_nucleotidase/apyrase"/>
</dbReference>
<dbReference type="Pfam" id="PF02872">
    <property type="entry name" value="5_nucleotid_C"/>
    <property type="match status" value="1"/>
</dbReference>
<feature type="domain" description="5'-Nucleotidase C-terminal" evidence="5">
    <location>
        <begin position="376"/>
        <end position="542"/>
    </location>
</feature>
<protein>
    <submittedName>
        <fullName evidence="6">5'-nucleotidase</fullName>
        <ecNumber evidence="6">3.1.3.5</ecNumber>
    </submittedName>
</protein>
<dbReference type="PRINTS" id="PR01607">
    <property type="entry name" value="APYRASEFAMLY"/>
</dbReference>
<dbReference type="Pfam" id="PF00149">
    <property type="entry name" value="Metallophos"/>
    <property type="match status" value="1"/>
</dbReference>
<dbReference type="Gene3D" id="3.90.780.10">
    <property type="entry name" value="5'-Nucleotidase, C-terminal domain"/>
    <property type="match status" value="1"/>
</dbReference>
<dbReference type="SUPFAM" id="SSF56300">
    <property type="entry name" value="Metallo-dependent phosphatases"/>
    <property type="match status" value="1"/>
</dbReference>
<dbReference type="PROSITE" id="PS51318">
    <property type="entry name" value="TAT"/>
    <property type="match status" value="1"/>
</dbReference>
<dbReference type="RefSeq" id="WP_209906550.1">
    <property type="nucleotide sequence ID" value="NZ_BAAAMI010000005.1"/>
</dbReference>
<keyword evidence="1 2" id="KW-0732">Signal</keyword>
<name>A0ABS4WB12_9MICC</name>
<feature type="compositionally biased region" description="Polar residues" evidence="3">
    <location>
        <begin position="40"/>
        <end position="50"/>
    </location>
</feature>
<feature type="chain" id="PRO_5044970989" evidence="2">
    <location>
        <begin position="28"/>
        <end position="581"/>
    </location>
</feature>
<dbReference type="SUPFAM" id="SSF55816">
    <property type="entry name" value="5'-nucleotidase (syn. UDP-sugar hydrolase), C-terminal domain"/>
    <property type="match status" value="1"/>
</dbReference>
<feature type="signal peptide" evidence="2">
    <location>
        <begin position="1"/>
        <end position="27"/>
    </location>
</feature>
<evidence type="ECO:0000259" key="5">
    <source>
        <dbReference type="Pfam" id="PF02872"/>
    </source>
</evidence>
<proteinExistence type="inferred from homology"/>
<dbReference type="EMBL" id="JAGIOE010000001">
    <property type="protein sequence ID" value="MBP2373360.1"/>
    <property type="molecule type" value="Genomic_DNA"/>
</dbReference>
<feature type="region of interest" description="Disordered" evidence="3">
    <location>
        <begin position="30"/>
        <end position="50"/>
    </location>
</feature>
<organism evidence="6 7">
    <name type="scientific">Paeniglutamicibacter psychrophenolicus</name>
    <dbReference type="NCBI Taxonomy" id="257454"/>
    <lineage>
        <taxon>Bacteria</taxon>
        <taxon>Bacillati</taxon>
        <taxon>Actinomycetota</taxon>
        <taxon>Actinomycetes</taxon>
        <taxon>Micrococcales</taxon>
        <taxon>Micrococcaceae</taxon>
        <taxon>Paeniglutamicibacter</taxon>
    </lineage>
</organism>
<feature type="compositionally biased region" description="Low complexity" evidence="3">
    <location>
        <begin position="30"/>
        <end position="39"/>
    </location>
</feature>
<dbReference type="InterPro" id="IPR004843">
    <property type="entry name" value="Calcineurin-like_PHP"/>
</dbReference>
<gene>
    <name evidence="6" type="ORF">JOF46_001272</name>
</gene>
<evidence type="ECO:0000313" key="7">
    <source>
        <dbReference type="Proteomes" id="UP000766570"/>
    </source>
</evidence>
<comment type="similarity">
    <text evidence="2">Belongs to the 5'-nucleotidase family.</text>
</comment>
<dbReference type="Gene3D" id="3.60.21.10">
    <property type="match status" value="1"/>
</dbReference>
<dbReference type="Proteomes" id="UP000766570">
    <property type="component" value="Unassembled WGS sequence"/>
</dbReference>
<sequence>MSEKHQLRRNALVAAATLTLMASTAVAGPATAAPADPNAQGQANKQENAPSTTIELVGINDFHGRIEANGAEAGAAVLAGAVKDYKSKNRNTLFVSAGDNIGASTFTSFSQQDDPTIDALKAAGLDASAVGNHEFDRGFDDLLNRVIPRYGNGDAAAGADYALGANVYLKGTKTPALKEYTLRKLNGVTVGLIGTVTDQTASLVTPAGISGLDFGDQVEAANRVAAQLSDGDKSNGEADVLVLLTHEGSSSSNCASIGTEDTSYGDLVREASGEIDAIISGHTHIGYSCAYPVDGWAKGLERPVLQAHQYGTTLDTLKITVSKKHKQVTGLEGGLISLTTIASDGTTVPRFEAVPEVATIVEAASKQAEVVGAQKIGNISANILRGGTNGSDRGVESSLGNLVADMHLWATSNESFGGIPAQIAFMNPGGLRADLLYGTDGTVTYKDAASVQPFGNTLFTMDLTGAQIKSVLEEQWQPDGASRPKLHLGISGGFSYTYSPNAARGQHIISMSYQGEPIANDAVFRIVTNSFLATGGDNFFTFAQGTNVADSGQIDLVAGIEYFKAHPMVDPAPLGRAQIAQ</sequence>
<feature type="domain" description="Calcineurin-like phosphoesterase" evidence="4">
    <location>
        <begin position="58"/>
        <end position="285"/>
    </location>
</feature>
<reference evidence="6 7" key="1">
    <citation type="submission" date="2021-03" db="EMBL/GenBank/DDBJ databases">
        <title>Sequencing the genomes of 1000 actinobacteria strains.</title>
        <authorList>
            <person name="Klenk H.-P."/>
        </authorList>
    </citation>
    <scope>NUCLEOTIDE SEQUENCE [LARGE SCALE GENOMIC DNA]</scope>
    <source>
        <strain evidence="6 7">DSM 15454</strain>
    </source>
</reference>
<keyword evidence="7" id="KW-1185">Reference proteome</keyword>
<evidence type="ECO:0000256" key="3">
    <source>
        <dbReference type="SAM" id="MobiDB-lite"/>
    </source>
</evidence>
<dbReference type="EC" id="3.1.3.5" evidence="6"/>
<dbReference type="InterPro" id="IPR036907">
    <property type="entry name" value="5'-Nucleotdase_C_sf"/>
</dbReference>